<dbReference type="AlphaFoldDB" id="A0A844FZK1"/>
<evidence type="ECO:0000313" key="10">
    <source>
        <dbReference type="Proteomes" id="UP000435649"/>
    </source>
</evidence>
<dbReference type="InterPro" id="IPR027461">
    <property type="entry name" value="Carboxypeptidase_A_C_sf"/>
</dbReference>
<dbReference type="Gene3D" id="3.50.30.60">
    <property type="entry name" value="LD-carboxypeptidase A C-terminal domain-like"/>
    <property type="match status" value="1"/>
</dbReference>
<dbReference type="GO" id="GO:0008236">
    <property type="term" value="F:serine-type peptidase activity"/>
    <property type="evidence" value="ECO:0007669"/>
    <property type="project" value="UniProtKB-KW"/>
</dbReference>
<comment type="similarity">
    <text evidence="1">Belongs to the peptidase S66 family.</text>
</comment>
<keyword evidence="3" id="KW-0645">Protease</keyword>
<keyword evidence="10" id="KW-1185">Reference proteome</keyword>
<evidence type="ECO:0000256" key="1">
    <source>
        <dbReference type="ARBA" id="ARBA00010233"/>
    </source>
</evidence>
<evidence type="ECO:0000256" key="4">
    <source>
        <dbReference type="ARBA" id="ARBA00022801"/>
    </source>
</evidence>
<accession>A0A844FZK1</accession>
<dbReference type="InterPro" id="IPR040921">
    <property type="entry name" value="Peptidase_S66C"/>
</dbReference>
<dbReference type="SUPFAM" id="SSF141986">
    <property type="entry name" value="LD-carboxypeptidase A C-terminal domain-like"/>
    <property type="match status" value="1"/>
</dbReference>
<dbReference type="Gene3D" id="3.40.50.10740">
    <property type="entry name" value="Class I glutamine amidotransferase-like"/>
    <property type="match status" value="1"/>
</dbReference>
<feature type="active site" description="Charge relay system" evidence="6">
    <location>
        <position position="278"/>
    </location>
</feature>
<dbReference type="PIRSF" id="PIRSF028757">
    <property type="entry name" value="LD-carboxypeptidase"/>
    <property type="match status" value="1"/>
</dbReference>
<evidence type="ECO:0000256" key="6">
    <source>
        <dbReference type="PIRSR" id="PIRSR028757-1"/>
    </source>
</evidence>
<dbReference type="InterPro" id="IPR040449">
    <property type="entry name" value="Peptidase_S66_N"/>
</dbReference>
<dbReference type="EMBL" id="VUNS01000002">
    <property type="protein sequence ID" value="MST95851.1"/>
    <property type="molecule type" value="Genomic_DNA"/>
</dbReference>
<comment type="caution">
    <text evidence="9">The sequence shown here is derived from an EMBL/GenBank/DDBJ whole genome shotgun (WGS) entry which is preliminary data.</text>
</comment>
<dbReference type="Pfam" id="PF17676">
    <property type="entry name" value="Peptidase_S66C"/>
    <property type="match status" value="1"/>
</dbReference>
<sequence>MRTRGIKLYDIFHVPGIIAPAGKLRPDKFDTGVAYLRATGREPRFGAHVNGPSDTAYLSADAEARASDLTELWLDPKIDLLLAVRGGFGSAHLLPLLDWRMLKNRPELPLAGFSDITALHWAMEKAGAGRPIAGPMLGKLAESAASPYTAKFHALAFRPGAYELPPAGEYGSLTELRSGRASGLPLVGNLSVAATLCGTPFLPDAAGRILILEDLNEPAYKLDRCLTMLEQNGLFECCAGVIFGQFTDCADEAELRKLFRRFAAKVNGPVIANFPFGHILPMATLDFHRELSIDNGRITIL</sequence>
<gene>
    <name evidence="9" type="ORF">FYJ85_02180</name>
</gene>
<dbReference type="SUPFAM" id="SSF52317">
    <property type="entry name" value="Class I glutamine amidotransferase-like"/>
    <property type="match status" value="1"/>
</dbReference>
<dbReference type="InterPro" id="IPR003507">
    <property type="entry name" value="S66_fam"/>
</dbReference>
<feature type="domain" description="LD-carboxypeptidase N-terminal" evidence="7">
    <location>
        <begin position="16"/>
        <end position="126"/>
    </location>
</feature>
<evidence type="ECO:0000256" key="5">
    <source>
        <dbReference type="ARBA" id="ARBA00022825"/>
    </source>
</evidence>
<protein>
    <submittedName>
        <fullName evidence="9">LD-carboxypeptidase</fullName>
    </submittedName>
</protein>
<dbReference type="GO" id="GO:0004180">
    <property type="term" value="F:carboxypeptidase activity"/>
    <property type="evidence" value="ECO:0007669"/>
    <property type="project" value="UniProtKB-KW"/>
</dbReference>
<dbReference type="PANTHER" id="PTHR30237:SF2">
    <property type="entry name" value="MUREIN TETRAPEPTIDE CARBOXYPEPTIDASE"/>
    <property type="match status" value="1"/>
</dbReference>
<keyword evidence="4" id="KW-0378">Hydrolase</keyword>
<evidence type="ECO:0000256" key="3">
    <source>
        <dbReference type="ARBA" id="ARBA00022670"/>
    </source>
</evidence>
<name>A0A844FZK1_9BACT</name>
<reference evidence="9 10" key="1">
    <citation type="submission" date="2019-08" db="EMBL/GenBank/DDBJ databases">
        <title>In-depth cultivation of the pig gut microbiome towards novel bacterial diversity and tailored functional studies.</title>
        <authorList>
            <person name="Wylensek D."/>
            <person name="Hitch T.C.A."/>
            <person name="Clavel T."/>
        </authorList>
    </citation>
    <scope>NUCLEOTIDE SEQUENCE [LARGE SCALE GENOMIC DNA]</scope>
    <source>
        <strain evidence="9 10">BBE-744-WT-12</strain>
    </source>
</reference>
<dbReference type="InterPro" id="IPR029062">
    <property type="entry name" value="Class_I_gatase-like"/>
</dbReference>
<dbReference type="GO" id="GO:0006508">
    <property type="term" value="P:proteolysis"/>
    <property type="evidence" value="ECO:0007669"/>
    <property type="project" value="UniProtKB-KW"/>
</dbReference>
<feature type="domain" description="LD-carboxypeptidase C-terminal" evidence="8">
    <location>
        <begin position="185"/>
        <end position="286"/>
    </location>
</feature>
<keyword evidence="2 9" id="KW-0121">Carboxypeptidase</keyword>
<proteinExistence type="inferred from homology"/>
<evidence type="ECO:0000259" key="8">
    <source>
        <dbReference type="Pfam" id="PF17676"/>
    </source>
</evidence>
<dbReference type="CDD" id="cd07025">
    <property type="entry name" value="Peptidase_S66"/>
    <property type="match status" value="1"/>
</dbReference>
<organism evidence="9 10">
    <name type="scientific">Victivallis lenta</name>
    <dbReference type="NCBI Taxonomy" id="2606640"/>
    <lineage>
        <taxon>Bacteria</taxon>
        <taxon>Pseudomonadati</taxon>
        <taxon>Lentisphaerota</taxon>
        <taxon>Lentisphaeria</taxon>
        <taxon>Victivallales</taxon>
        <taxon>Victivallaceae</taxon>
        <taxon>Victivallis</taxon>
    </lineage>
</organism>
<evidence type="ECO:0000313" key="9">
    <source>
        <dbReference type="EMBL" id="MST95851.1"/>
    </source>
</evidence>
<dbReference type="PANTHER" id="PTHR30237">
    <property type="entry name" value="MURAMOYLTETRAPEPTIDE CARBOXYPEPTIDASE"/>
    <property type="match status" value="1"/>
</dbReference>
<evidence type="ECO:0000259" key="7">
    <source>
        <dbReference type="Pfam" id="PF02016"/>
    </source>
</evidence>
<dbReference type="Pfam" id="PF02016">
    <property type="entry name" value="Peptidase_S66"/>
    <property type="match status" value="1"/>
</dbReference>
<dbReference type="InterPro" id="IPR027478">
    <property type="entry name" value="LdcA_N"/>
</dbReference>
<dbReference type="Proteomes" id="UP000435649">
    <property type="component" value="Unassembled WGS sequence"/>
</dbReference>
<feature type="active site" description="Nucleophile" evidence="6">
    <location>
        <position position="114"/>
    </location>
</feature>
<evidence type="ECO:0000256" key="2">
    <source>
        <dbReference type="ARBA" id="ARBA00022645"/>
    </source>
</evidence>
<feature type="active site" description="Charge relay system" evidence="6">
    <location>
        <position position="213"/>
    </location>
</feature>
<keyword evidence="5" id="KW-0720">Serine protease</keyword>